<dbReference type="PANTHER" id="PTHR21716">
    <property type="entry name" value="TRANSMEMBRANE PROTEIN"/>
    <property type="match status" value="1"/>
</dbReference>
<keyword evidence="5 8" id="KW-0812">Transmembrane</keyword>
<evidence type="ECO:0000256" key="1">
    <source>
        <dbReference type="ARBA" id="ARBA00004651"/>
    </source>
</evidence>
<feature type="transmembrane region" description="Helical" evidence="8">
    <location>
        <begin position="247"/>
        <end position="266"/>
    </location>
</feature>
<comment type="subcellular location">
    <subcellularLocation>
        <location evidence="1">Cell membrane</location>
        <topology evidence="1">Multi-pass membrane protein</topology>
    </subcellularLocation>
</comment>
<organism evidence="10">
    <name type="scientific">Ignavibacterium album</name>
    <dbReference type="NCBI Taxonomy" id="591197"/>
    <lineage>
        <taxon>Bacteria</taxon>
        <taxon>Pseudomonadati</taxon>
        <taxon>Ignavibacteriota</taxon>
        <taxon>Ignavibacteria</taxon>
        <taxon>Ignavibacteriales</taxon>
        <taxon>Ignavibacteriaceae</taxon>
        <taxon>Ignavibacterium</taxon>
    </lineage>
</organism>
<dbReference type="GO" id="GO:0005886">
    <property type="term" value="C:plasma membrane"/>
    <property type="evidence" value="ECO:0007669"/>
    <property type="project" value="UniProtKB-SubCell"/>
</dbReference>
<feature type="transmembrane region" description="Helical" evidence="8">
    <location>
        <begin position="33"/>
        <end position="50"/>
    </location>
</feature>
<feature type="transmembrane region" description="Helical" evidence="8">
    <location>
        <begin position="147"/>
        <end position="169"/>
    </location>
</feature>
<evidence type="ECO:0000256" key="3">
    <source>
        <dbReference type="ARBA" id="ARBA00022448"/>
    </source>
</evidence>
<dbReference type="Pfam" id="PF01594">
    <property type="entry name" value="AI-2E_transport"/>
    <property type="match status" value="1"/>
</dbReference>
<protein>
    <submittedName>
        <fullName evidence="10">AI-2E family transporter</fullName>
    </submittedName>
</protein>
<reference evidence="10" key="1">
    <citation type="journal article" date="2020" name="mSystems">
        <title>Genome- and Community-Level Interaction Insights into Carbon Utilization and Element Cycling Functions of Hydrothermarchaeota in Hydrothermal Sediment.</title>
        <authorList>
            <person name="Zhou Z."/>
            <person name="Liu Y."/>
            <person name="Xu W."/>
            <person name="Pan J."/>
            <person name="Luo Z.H."/>
            <person name="Li M."/>
        </authorList>
    </citation>
    <scope>NUCLEOTIDE SEQUENCE [LARGE SCALE GENOMIC DNA]</scope>
    <source>
        <strain evidence="10">SpSt-479</strain>
    </source>
</reference>
<evidence type="ECO:0000256" key="4">
    <source>
        <dbReference type="ARBA" id="ARBA00022475"/>
    </source>
</evidence>
<evidence type="ECO:0000256" key="8">
    <source>
        <dbReference type="SAM" id="Phobius"/>
    </source>
</evidence>
<dbReference type="EMBL" id="DSUJ01000010">
    <property type="protein sequence ID" value="HFI92248.1"/>
    <property type="molecule type" value="Genomic_DNA"/>
</dbReference>
<accession>A0A7V2ZLL6</accession>
<feature type="transmembrane region" description="Helical" evidence="8">
    <location>
        <begin position="205"/>
        <end position="227"/>
    </location>
</feature>
<evidence type="ECO:0000256" key="6">
    <source>
        <dbReference type="ARBA" id="ARBA00022989"/>
    </source>
</evidence>
<sequence>MPETTIKKFSRTLLLLILLGLLLYLAYLIIDIFIILAISVLLALILAPFVHQLEQQGINRTFSTLIVFAGFIAIIYLALSVVIPKLIYQMDQLITSLKGFSINEELKVLEGKILRVFPFFAQGEISTRIQKFVSSQLTNTISHFYDYVSGLVSVVAVLVIVPFISFFLLKDSNKIKRELIHLAPNKFFEPSYWILKRVTLQLGRFVRGWIFDATFVGIVLGFGFWFIGIPNALPLGVIAGLGHLIPYFGPVIGGVPAAIISIIYTGDLSQIPLIILLVAFTYTIDNGIVQPYVFSKSVDMHPIVIILLIIAGGQLFGLLGMLLAVPTATVIKTAASEIYFAFKNYKLARL</sequence>
<feature type="transmembrane region" description="Helical" evidence="8">
    <location>
        <begin position="62"/>
        <end position="83"/>
    </location>
</feature>
<dbReference type="RefSeq" id="WP_304143885.1">
    <property type="nucleotide sequence ID" value="NZ_JAOAIE010000033.1"/>
</dbReference>
<evidence type="ECO:0000256" key="7">
    <source>
        <dbReference type="ARBA" id="ARBA00023136"/>
    </source>
</evidence>
<feature type="transmembrane region" description="Helical" evidence="8">
    <location>
        <begin position="300"/>
        <end position="325"/>
    </location>
</feature>
<evidence type="ECO:0000313" key="10">
    <source>
        <dbReference type="EMBL" id="HFI92248.1"/>
    </source>
</evidence>
<proteinExistence type="inferred from homology"/>
<gene>
    <name evidence="10" type="ORF">ENS31_12090</name>
</gene>
<name>A0A7V2ZLL6_9BACT</name>
<comment type="caution">
    <text evidence="10">The sequence shown here is derived from an EMBL/GenBank/DDBJ whole genome shotgun (WGS) entry which is preliminary data.</text>
</comment>
<evidence type="ECO:0000256" key="2">
    <source>
        <dbReference type="ARBA" id="ARBA00009773"/>
    </source>
</evidence>
<keyword evidence="3" id="KW-0813">Transport</keyword>
<dbReference type="InterPro" id="IPR002549">
    <property type="entry name" value="AI-2E-like"/>
</dbReference>
<keyword evidence="7 8" id="KW-0472">Membrane</keyword>
<dbReference type="PROSITE" id="PS50042">
    <property type="entry name" value="CNMP_BINDING_3"/>
    <property type="match status" value="1"/>
</dbReference>
<evidence type="ECO:0000256" key="5">
    <source>
        <dbReference type="ARBA" id="ARBA00022692"/>
    </source>
</evidence>
<dbReference type="PANTHER" id="PTHR21716:SF53">
    <property type="entry name" value="PERMEASE PERM-RELATED"/>
    <property type="match status" value="1"/>
</dbReference>
<dbReference type="AlphaFoldDB" id="A0A7V2ZLL6"/>
<evidence type="ECO:0000259" key="9">
    <source>
        <dbReference type="PROSITE" id="PS50042"/>
    </source>
</evidence>
<keyword evidence="4" id="KW-1003">Cell membrane</keyword>
<feature type="transmembrane region" description="Helical" evidence="8">
    <location>
        <begin position="273"/>
        <end position="294"/>
    </location>
</feature>
<comment type="similarity">
    <text evidence="2">Belongs to the autoinducer-2 exporter (AI-2E) (TC 2.A.86) family.</text>
</comment>
<feature type="domain" description="Cyclic nucleotide-binding" evidence="9">
    <location>
        <begin position="282"/>
        <end position="350"/>
    </location>
</feature>
<feature type="transmembrane region" description="Helical" evidence="8">
    <location>
        <begin position="12"/>
        <end position="27"/>
    </location>
</feature>
<dbReference type="InterPro" id="IPR000595">
    <property type="entry name" value="cNMP-bd_dom"/>
</dbReference>
<keyword evidence="6 8" id="KW-1133">Transmembrane helix</keyword>